<dbReference type="GO" id="GO:0051117">
    <property type="term" value="F:ATPase binding"/>
    <property type="evidence" value="ECO:0007669"/>
    <property type="project" value="TreeGrafter"/>
</dbReference>
<dbReference type="CDD" id="cd07016">
    <property type="entry name" value="S14_ClpP_1"/>
    <property type="match status" value="1"/>
</dbReference>
<name>A0A7Y2L7Y7_9THEO</name>
<comment type="caution">
    <text evidence="8">The sequence shown here is derived from an EMBL/GenBank/DDBJ whole genome shotgun (WGS) entry which is preliminary data.</text>
</comment>
<dbReference type="InterPro" id="IPR029045">
    <property type="entry name" value="ClpP/crotonase-like_dom_sf"/>
</dbReference>
<evidence type="ECO:0000256" key="5">
    <source>
        <dbReference type="ARBA" id="ARBA00022825"/>
    </source>
</evidence>
<keyword evidence="7" id="KW-1133">Transmembrane helix</keyword>
<evidence type="ECO:0000313" key="9">
    <source>
        <dbReference type="Proteomes" id="UP000529861"/>
    </source>
</evidence>
<dbReference type="GO" id="GO:0006515">
    <property type="term" value="P:protein quality control for misfolded or incompletely synthesized proteins"/>
    <property type="evidence" value="ECO:0007669"/>
    <property type="project" value="TreeGrafter"/>
</dbReference>
<reference evidence="8 9" key="1">
    <citation type="submission" date="2020-04" db="EMBL/GenBank/DDBJ databases">
        <title>Draft genome sequence of Caldanaerobacter sunterraneus. strain 1523vc isolated from Griffin hot spring, Kamchatka, Russia.</title>
        <authorList>
            <person name="Toshchakov S.V."/>
            <person name="Podosokorskaya O.A."/>
            <person name="Kublanov I.V."/>
            <person name="Korzhenkov A."/>
            <person name="Patrushev M.V."/>
        </authorList>
    </citation>
    <scope>NUCLEOTIDE SEQUENCE [LARGE SCALE GENOMIC DNA]</scope>
    <source>
        <strain evidence="8 9">1523vc</strain>
    </source>
</reference>
<dbReference type="PANTHER" id="PTHR10381:SF70">
    <property type="entry name" value="ATP-DEPENDENT CLP PROTEASE PROTEOLYTIC SUBUNIT"/>
    <property type="match status" value="1"/>
</dbReference>
<evidence type="ECO:0000256" key="7">
    <source>
        <dbReference type="SAM" id="Phobius"/>
    </source>
</evidence>
<dbReference type="Gene3D" id="3.90.226.10">
    <property type="entry name" value="2-enoyl-CoA Hydratase, Chain A, domain 1"/>
    <property type="match status" value="1"/>
</dbReference>
<keyword evidence="3 8" id="KW-0645">Protease</keyword>
<evidence type="ECO:0000256" key="3">
    <source>
        <dbReference type="ARBA" id="ARBA00022670"/>
    </source>
</evidence>
<dbReference type="GO" id="GO:0004176">
    <property type="term" value="F:ATP-dependent peptidase activity"/>
    <property type="evidence" value="ECO:0007669"/>
    <property type="project" value="InterPro"/>
</dbReference>
<feature type="transmembrane region" description="Helical" evidence="7">
    <location>
        <begin position="82"/>
        <end position="105"/>
    </location>
</feature>
<keyword evidence="7" id="KW-0812">Transmembrane</keyword>
<evidence type="ECO:0000313" key="8">
    <source>
        <dbReference type="EMBL" id="NNG67337.1"/>
    </source>
</evidence>
<gene>
    <name evidence="8" type="ORF">HKI81_08905</name>
</gene>
<evidence type="ECO:0000256" key="6">
    <source>
        <dbReference type="RuleBase" id="RU003567"/>
    </source>
</evidence>
<dbReference type="SUPFAM" id="SSF52096">
    <property type="entry name" value="ClpP/crotonase"/>
    <property type="match status" value="1"/>
</dbReference>
<accession>A0A7Y2L7Y7</accession>
<keyword evidence="2" id="KW-0963">Cytoplasm</keyword>
<dbReference type="NCBIfam" id="NF045542">
    <property type="entry name" value="Clp_rel_HeadMat"/>
    <property type="match status" value="1"/>
</dbReference>
<proteinExistence type="inferred from homology"/>
<organism evidence="8 9">
    <name type="scientific">Caldanaerobacter subterraneus</name>
    <dbReference type="NCBI Taxonomy" id="911092"/>
    <lineage>
        <taxon>Bacteria</taxon>
        <taxon>Bacillati</taxon>
        <taxon>Bacillota</taxon>
        <taxon>Clostridia</taxon>
        <taxon>Thermoanaerobacterales</taxon>
        <taxon>Thermoanaerobacteraceae</taxon>
        <taxon>Caldanaerobacter</taxon>
    </lineage>
</organism>
<comment type="similarity">
    <text evidence="1 6">Belongs to the peptidase S14 family.</text>
</comment>
<protein>
    <recommendedName>
        <fullName evidence="6">ATP-dependent Clp protease proteolytic subunit</fullName>
    </recommendedName>
</protein>
<evidence type="ECO:0000256" key="1">
    <source>
        <dbReference type="ARBA" id="ARBA00007039"/>
    </source>
</evidence>
<dbReference type="PANTHER" id="PTHR10381">
    <property type="entry name" value="ATP-DEPENDENT CLP PROTEASE PROTEOLYTIC SUBUNIT"/>
    <property type="match status" value="1"/>
</dbReference>
<keyword evidence="7" id="KW-0472">Membrane</keyword>
<dbReference type="AlphaFoldDB" id="A0A7Y2L7Y7"/>
<dbReference type="GO" id="GO:0004252">
    <property type="term" value="F:serine-type endopeptidase activity"/>
    <property type="evidence" value="ECO:0007669"/>
    <property type="project" value="InterPro"/>
</dbReference>
<dbReference type="GO" id="GO:0009368">
    <property type="term" value="C:endopeptidase Clp complex"/>
    <property type="evidence" value="ECO:0007669"/>
    <property type="project" value="TreeGrafter"/>
</dbReference>
<dbReference type="InterPro" id="IPR001907">
    <property type="entry name" value="ClpP"/>
</dbReference>
<keyword evidence="5" id="KW-0720">Serine protease</keyword>
<dbReference type="Pfam" id="PF00574">
    <property type="entry name" value="CLP_protease"/>
    <property type="match status" value="1"/>
</dbReference>
<evidence type="ECO:0000256" key="4">
    <source>
        <dbReference type="ARBA" id="ARBA00022801"/>
    </source>
</evidence>
<keyword evidence="4" id="KW-0378">Hydrolase</keyword>
<dbReference type="Proteomes" id="UP000529861">
    <property type="component" value="Unassembled WGS sequence"/>
</dbReference>
<dbReference type="PRINTS" id="PR00127">
    <property type="entry name" value="CLPPROTEASEP"/>
</dbReference>
<dbReference type="InterPro" id="IPR023562">
    <property type="entry name" value="ClpP/TepA"/>
</dbReference>
<sequence>MSKKKFWVFNKTSKSEAELLLYGPIGDEMSWGDEITPKKFKEDLEALGDIDTLNIYINSEGGDVFAGQAIYSMLARHKAQKIVYIDGLAASIASVIAMAGDLVVMPRNAMMMIHNPWTMAVGNANDFRKLADDLDKIRESLIVAYQSKTQLSREKIIELMDAETWMTAEEAVKYGFADEIEKEKQVAASIDDKFLKFYRNVPKSLLLIRNGVVPDDISTQTAPEDTPWEAPTLSDFTDKTWDELSDEEKKNIARHYAWTPKMPPDRFSDLKLPHHDPHTHKAVWRAVANAVARLDQADIPEADKDRVRQHLGNHYKQFGKTPPWEQDQNKAKLAKAKLALLIELIKNN</sequence>
<dbReference type="EMBL" id="JABEQB010000025">
    <property type="protein sequence ID" value="NNG67337.1"/>
    <property type="molecule type" value="Genomic_DNA"/>
</dbReference>
<dbReference type="RefSeq" id="WP_170271197.1">
    <property type="nucleotide sequence ID" value="NZ_JABEQB010000025.1"/>
</dbReference>
<evidence type="ECO:0000256" key="2">
    <source>
        <dbReference type="ARBA" id="ARBA00022490"/>
    </source>
</evidence>